<dbReference type="InterPro" id="IPR001878">
    <property type="entry name" value="Znf_CCHC"/>
</dbReference>
<feature type="compositionally biased region" description="Basic and acidic residues" evidence="2">
    <location>
        <begin position="131"/>
        <end position="154"/>
    </location>
</feature>
<dbReference type="GO" id="GO:0008270">
    <property type="term" value="F:zinc ion binding"/>
    <property type="evidence" value="ECO:0007669"/>
    <property type="project" value="UniProtKB-KW"/>
</dbReference>
<feature type="region of interest" description="Disordered" evidence="2">
    <location>
        <begin position="103"/>
        <end position="154"/>
    </location>
</feature>
<evidence type="ECO:0000256" key="2">
    <source>
        <dbReference type="SAM" id="MobiDB-lite"/>
    </source>
</evidence>
<feature type="region of interest" description="Disordered" evidence="2">
    <location>
        <begin position="38"/>
        <end position="91"/>
    </location>
</feature>
<dbReference type="PROSITE" id="PS50158">
    <property type="entry name" value="ZF_CCHC"/>
    <property type="match status" value="1"/>
</dbReference>
<keyword evidence="5" id="KW-1185">Reference proteome</keyword>
<dbReference type="AlphaFoldDB" id="A0AAV7EW56"/>
<name>A0AAV7EW56_ARIFI</name>
<dbReference type="InterPro" id="IPR007529">
    <property type="entry name" value="Znf_HIT"/>
</dbReference>
<keyword evidence="1" id="KW-0863">Zinc-finger</keyword>
<dbReference type="Pfam" id="PF04438">
    <property type="entry name" value="zf-HIT"/>
    <property type="match status" value="1"/>
</dbReference>
<evidence type="ECO:0000259" key="3">
    <source>
        <dbReference type="PROSITE" id="PS50158"/>
    </source>
</evidence>
<keyword evidence="1" id="KW-0862">Zinc</keyword>
<dbReference type="Proteomes" id="UP000825729">
    <property type="component" value="Unassembled WGS sequence"/>
</dbReference>
<feature type="domain" description="CCHC-type" evidence="3">
    <location>
        <begin position="246"/>
        <end position="259"/>
    </location>
</feature>
<sequence>MTTRTNFYKNPSFSYRKDFSLSSVLRNLRAYNIVTGGAPPPPIEEPPVAEEERKAFKRTSRRKRKLVSEEGTTEATTNDSHQSYIEKRRKEVNSSKAYQGLTIDALDPSTTGGQPLVHYEDSGDEMTSSNVEERGSPRPDAEAENSRITKRNEQRYPLPGEPVCVICGKYGEFICQETNEDICSMECKNELLELQNANEVAGRQDSIATWSEPKTILSVPEEEEDSWDFTRNKWSKKRSNLCTYECSKCWKPGHLAEDCLVKVSDVCSNEESKQGKSNYISRDLLAIYKKCHQIGRSPSTASCNTCHCSSNLAACLDCSTVLCDSSGHLKDHILSHPSHRQFYSYKLQRLVKCCKSTCQVTDVKDLLACHYCINKAFDKFYDMYTATWKAAGYRMIWGSICCEDHFTWHRMNCLNADVDDNAYIVSRSKGQRQTPLSDFIF</sequence>
<feature type="compositionally biased region" description="Basic residues" evidence="2">
    <location>
        <begin position="55"/>
        <end position="65"/>
    </location>
</feature>
<evidence type="ECO:0000256" key="1">
    <source>
        <dbReference type="PROSITE-ProRule" id="PRU00047"/>
    </source>
</evidence>
<evidence type="ECO:0000313" key="5">
    <source>
        <dbReference type="Proteomes" id="UP000825729"/>
    </source>
</evidence>
<proteinExistence type="predicted"/>
<dbReference type="PANTHER" id="PTHR48453">
    <property type="entry name" value="CCHC-TYPE DOMAIN-CONTAINING PROTEIN"/>
    <property type="match status" value="1"/>
</dbReference>
<dbReference type="EMBL" id="JAINDJ010000003">
    <property type="protein sequence ID" value="KAG9452350.1"/>
    <property type="molecule type" value="Genomic_DNA"/>
</dbReference>
<evidence type="ECO:0000313" key="4">
    <source>
        <dbReference type="EMBL" id="KAG9452350.1"/>
    </source>
</evidence>
<dbReference type="GO" id="GO:0003676">
    <property type="term" value="F:nucleic acid binding"/>
    <property type="evidence" value="ECO:0007669"/>
    <property type="project" value="InterPro"/>
</dbReference>
<feature type="compositionally biased region" description="Polar residues" evidence="2">
    <location>
        <begin position="73"/>
        <end position="83"/>
    </location>
</feature>
<dbReference type="PANTHER" id="PTHR48453:SF1">
    <property type="entry name" value="CCHC-TYPE DOMAIN-CONTAINING PROTEIN"/>
    <property type="match status" value="1"/>
</dbReference>
<keyword evidence="1" id="KW-0479">Metal-binding</keyword>
<protein>
    <recommendedName>
        <fullName evidence="3">CCHC-type domain-containing protein</fullName>
    </recommendedName>
</protein>
<dbReference type="Gene3D" id="3.30.60.220">
    <property type="match status" value="1"/>
</dbReference>
<dbReference type="CDD" id="cd23022">
    <property type="entry name" value="zf-HIT_DDX59"/>
    <property type="match status" value="1"/>
</dbReference>
<reference evidence="4 5" key="1">
    <citation type="submission" date="2021-07" db="EMBL/GenBank/DDBJ databases">
        <title>The Aristolochia fimbriata genome: insights into angiosperm evolution, floral development and chemical biosynthesis.</title>
        <authorList>
            <person name="Jiao Y."/>
        </authorList>
    </citation>
    <scope>NUCLEOTIDE SEQUENCE [LARGE SCALE GENOMIC DNA]</scope>
    <source>
        <strain evidence="4">IBCAS-2021</strain>
        <tissue evidence="4">Leaf</tissue>
    </source>
</reference>
<comment type="caution">
    <text evidence="4">The sequence shown here is derived from an EMBL/GenBank/DDBJ whole genome shotgun (WGS) entry which is preliminary data.</text>
</comment>
<organism evidence="4 5">
    <name type="scientific">Aristolochia fimbriata</name>
    <name type="common">White veined hardy Dutchman's pipe vine</name>
    <dbReference type="NCBI Taxonomy" id="158543"/>
    <lineage>
        <taxon>Eukaryota</taxon>
        <taxon>Viridiplantae</taxon>
        <taxon>Streptophyta</taxon>
        <taxon>Embryophyta</taxon>
        <taxon>Tracheophyta</taxon>
        <taxon>Spermatophyta</taxon>
        <taxon>Magnoliopsida</taxon>
        <taxon>Magnoliidae</taxon>
        <taxon>Piperales</taxon>
        <taxon>Aristolochiaceae</taxon>
        <taxon>Aristolochia</taxon>
    </lineage>
</organism>
<gene>
    <name evidence="4" type="ORF">H6P81_005254</name>
</gene>
<accession>A0AAV7EW56</accession>